<name>A0A800MYB9_CYTFI</name>
<keyword evidence="2" id="KW-0808">Transferase</keyword>
<dbReference type="InterPro" id="IPR000182">
    <property type="entry name" value="GNAT_dom"/>
</dbReference>
<dbReference type="GO" id="GO:0016747">
    <property type="term" value="F:acyltransferase activity, transferring groups other than amino-acyl groups"/>
    <property type="evidence" value="ECO:0007669"/>
    <property type="project" value="InterPro"/>
</dbReference>
<evidence type="ECO:0000313" key="3">
    <source>
        <dbReference type="Proteomes" id="UP000465778"/>
    </source>
</evidence>
<organism evidence="2 3">
    <name type="scientific">Cytobacillus firmus</name>
    <name type="common">Bacillus firmus</name>
    <dbReference type="NCBI Taxonomy" id="1399"/>
    <lineage>
        <taxon>Bacteria</taxon>
        <taxon>Bacillati</taxon>
        <taxon>Bacillota</taxon>
        <taxon>Bacilli</taxon>
        <taxon>Bacillales</taxon>
        <taxon>Bacillaceae</taxon>
        <taxon>Cytobacillus</taxon>
    </lineage>
</organism>
<dbReference type="EMBL" id="VDEM01000012">
    <property type="protein sequence ID" value="KAF0824651.1"/>
    <property type="molecule type" value="Genomic_DNA"/>
</dbReference>
<gene>
    <name evidence="2" type="ORF">KIS1582_1572</name>
</gene>
<dbReference type="InterPro" id="IPR016181">
    <property type="entry name" value="Acyl_CoA_acyltransferase"/>
</dbReference>
<dbReference type="Pfam" id="PF00583">
    <property type="entry name" value="Acetyltransf_1"/>
    <property type="match status" value="1"/>
</dbReference>
<dbReference type="SUPFAM" id="SSF55729">
    <property type="entry name" value="Acyl-CoA N-acyltransferases (Nat)"/>
    <property type="match status" value="1"/>
</dbReference>
<dbReference type="AlphaFoldDB" id="A0A800MYB9"/>
<evidence type="ECO:0000313" key="2">
    <source>
        <dbReference type="EMBL" id="KAF0824651.1"/>
    </source>
</evidence>
<comment type="caution">
    <text evidence="2">The sequence shown here is derived from an EMBL/GenBank/DDBJ whole genome shotgun (WGS) entry which is preliminary data.</text>
</comment>
<dbReference type="Proteomes" id="UP000465778">
    <property type="component" value="Unassembled WGS sequence"/>
</dbReference>
<feature type="domain" description="N-acetyltransferase" evidence="1">
    <location>
        <begin position="1"/>
        <end position="62"/>
    </location>
</feature>
<evidence type="ECO:0000259" key="1">
    <source>
        <dbReference type="PROSITE" id="PS51186"/>
    </source>
</evidence>
<dbReference type="RefSeq" id="WP_159344755.1">
    <property type="nucleotide sequence ID" value="NZ_JBALOT010000002.1"/>
</dbReference>
<sequence>MGIGSKLHDYALNFFKANNLKEYHLRVSPSNQNAIGFYVKNGMKKTKSEMVGKVIRMSGEVPY</sequence>
<proteinExistence type="predicted"/>
<dbReference type="OrthoDB" id="185406at2"/>
<protein>
    <submittedName>
        <fullName evidence="2">GCN5-related N-acetyltransferase</fullName>
    </submittedName>
</protein>
<dbReference type="Gene3D" id="3.40.630.30">
    <property type="match status" value="1"/>
</dbReference>
<accession>A0A800MYB9</accession>
<dbReference type="PROSITE" id="PS51186">
    <property type="entry name" value="GNAT"/>
    <property type="match status" value="1"/>
</dbReference>
<reference evidence="2 3" key="1">
    <citation type="journal article" date="2020" name="G3 (Bethesda)">
        <title>Whole Genome Sequencing and Comparative Genomics of Two Nematicidal Bacillus Strains Reveals a Wide Range of Possible Virulence Factors.</title>
        <authorList>
            <person name="Susic N."/>
            <person name="Janezic S."/>
            <person name="Rupnik M."/>
            <person name="Geric Stare B."/>
        </authorList>
    </citation>
    <scope>NUCLEOTIDE SEQUENCE [LARGE SCALE GENOMIC DNA]</scope>
    <source>
        <strain evidence="2 3">I-1582</strain>
    </source>
</reference>